<sequence length="182" mass="21120">MALVLFLKRTRSEHVTCHPVGTFENATPLVADWFNKETYISRFSAALLSRFRFLRLISSAHPGKRLAIGWSYTLLQFDEKWLVPDCRMRLSSSVQAAERVIRGSERYTTPRNARCHVRVWANTVHRIQDDPPLTYHLSDLIFQRTNNRNVFMMATLPCSLTFHCYRTCVAPRLFLTTNDAVV</sequence>
<proteinExistence type="predicted"/>
<dbReference type="AlphaFoldDB" id="A0A9J2PG79"/>
<accession>A0A9J2PG79</accession>
<evidence type="ECO:0000313" key="2">
    <source>
        <dbReference type="WBParaSite" id="ALUE_0000862601-mRNA-1"/>
    </source>
</evidence>
<keyword evidence="1" id="KW-1185">Reference proteome</keyword>
<protein>
    <submittedName>
        <fullName evidence="2">Uncharacterized protein</fullName>
    </submittedName>
</protein>
<dbReference type="Proteomes" id="UP000036681">
    <property type="component" value="Unplaced"/>
</dbReference>
<reference evidence="2" key="1">
    <citation type="submission" date="2023-03" db="UniProtKB">
        <authorList>
            <consortium name="WormBaseParasite"/>
        </authorList>
    </citation>
    <scope>IDENTIFICATION</scope>
</reference>
<dbReference type="WBParaSite" id="ALUE_0000862601-mRNA-1">
    <property type="protein sequence ID" value="ALUE_0000862601-mRNA-1"/>
    <property type="gene ID" value="ALUE_0000862601"/>
</dbReference>
<name>A0A9J2PG79_ASCLU</name>
<organism evidence="1 2">
    <name type="scientific">Ascaris lumbricoides</name>
    <name type="common">Giant roundworm</name>
    <dbReference type="NCBI Taxonomy" id="6252"/>
    <lineage>
        <taxon>Eukaryota</taxon>
        <taxon>Metazoa</taxon>
        <taxon>Ecdysozoa</taxon>
        <taxon>Nematoda</taxon>
        <taxon>Chromadorea</taxon>
        <taxon>Rhabditida</taxon>
        <taxon>Spirurina</taxon>
        <taxon>Ascaridomorpha</taxon>
        <taxon>Ascaridoidea</taxon>
        <taxon>Ascarididae</taxon>
        <taxon>Ascaris</taxon>
    </lineage>
</organism>
<evidence type="ECO:0000313" key="1">
    <source>
        <dbReference type="Proteomes" id="UP000036681"/>
    </source>
</evidence>